<dbReference type="RefSeq" id="WP_014406808.1">
    <property type="nucleotide sequence ID" value="NC_017034.1"/>
</dbReference>
<dbReference type="GeneID" id="11972407"/>
<dbReference type="PANTHER" id="PTHR32319:SF0">
    <property type="entry name" value="BACTERIAL HEMOLYSIN-LIKE PROTEIN"/>
    <property type="match status" value="1"/>
</dbReference>
<dbReference type="InterPro" id="IPR036986">
    <property type="entry name" value="S4_RNA-bd_sf"/>
</dbReference>
<dbReference type="GO" id="GO:0003723">
    <property type="term" value="F:RNA binding"/>
    <property type="evidence" value="ECO:0007669"/>
    <property type="project" value="UniProtKB-KW"/>
</dbReference>
<feature type="domain" description="RNA-binding S4" evidence="4">
    <location>
        <begin position="1"/>
        <end position="63"/>
    </location>
</feature>
<dbReference type="STRING" id="1041930.Mtc_2242"/>
<name>H8IA17_METCZ</name>
<organism evidence="5 6">
    <name type="scientific">Methanocella conradii (strain DSM 24694 / JCM 17849 / CGMCC 1.5162 / HZ254)</name>
    <dbReference type="NCBI Taxonomy" id="1041930"/>
    <lineage>
        <taxon>Archaea</taxon>
        <taxon>Methanobacteriati</taxon>
        <taxon>Methanobacteriota</taxon>
        <taxon>Stenosarchaea group</taxon>
        <taxon>Methanomicrobia</taxon>
        <taxon>Methanocellales</taxon>
        <taxon>Methanocellaceae</taxon>
        <taxon>Methanocella</taxon>
    </lineage>
</organism>
<dbReference type="Pfam" id="PF01728">
    <property type="entry name" value="FtsJ"/>
    <property type="match status" value="1"/>
</dbReference>
<evidence type="ECO:0000313" key="6">
    <source>
        <dbReference type="Proteomes" id="UP000005233"/>
    </source>
</evidence>
<keyword evidence="5" id="KW-0489">Methyltransferase</keyword>
<dbReference type="KEGG" id="mez:Mtc_2242"/>
<dbReference type="Proteomes" id="UP000005233">
    <property type="component" value="Chromosome"/>
</dbReference>
<dbReference type="AlphaFoldDB" id="H8IA17"/>
<dbReference type="OrthoDB" id="134864at2157"/>
<dbReference type="CDD" id="cd02440">
    <property type="entry name" value="AdoMet_MTases"/>
    <property type="match status" value="1"/>
</dbReference>
<evidence type="ECO:0000256" key="3">
    <source>
        <dbReference type="PROSITE-ProRule" id="PRU00182"/>
    </source>
</evidence>
<keyword evidence="1 3" id="KW-0694">RNA-binding</keyword>
<evidence type="ECO:0000256" key="2">
    <source>
        <dbReference type="ARBA" id="ARBA00029460"/>
    </source>
</evidence>
<evidence type="ECO:0000256" key="1">
    <source>
        <dbReference type="ARBA" id="ARBA00022884"/>
    </source>
</evidence>
<comment type="similarity">
    <text evidence="2">Belongs to the TlyA family.</text>
</comment>
<proteinExistence type="inferred from homology"/>
<dbReference type="InterPro" id="IPR002877">
    <property type="entry name" value="RNA_MeTrfase_FtsJ_dom"/>
</dbReference>
<dbReference type="HOGENOM" id="CLU_1253582_0_0_2"/>
<evidence type="ECO:0000313" key="5">
    <source>
        <dbReference type="EMBL" id="AFD00977.1"/>
    </source>
</evidence>
<dbReference type="CDD" id="cd00165">
    <property type="entry name" value="S4"/>
    <property type="match status" value="1"/>
</dbReference>
<evidence type="ECO:0000259" key="4">
    <source>
        <dbReference type="SMART" id="SM00363"/>
    </source>
</evidence>
<dbReference type="PROSITE" id="PS50889">
    <property type="entry name" value="S4"/>
    <property type="match status" value="1"/>
</dbReference>
<dbReference type="GO" id="GO:0032259">
    <property type="term" value="P:methylation"/>
    <property type="evidence" value="ECO:0007669"/>
    <property type="project" value="UniProtKB-KW"/>
</dbReference>
<dbReference type="SUPFAM" id="SSF53335">
    <property type="entry name" value="S-adenosyl-L-methionine-dependent methyltransferases"/>
    <property type="match status" value="1"/>
</dbReference>
<dbReference type="SUPFAM" id="SSF55174">
    <property type="entry name" value="Alpha-L RNA-binding motif"/>
    <property type="match status" value="1"/>
</dbReference>
<dbReference type="PANTHER" id="PTHR32319">
    <property type="entry name" value="BACTERIAL HEMOLYSIN-LIKE PROTEIN"/>
    <property type="match status" value="1"/>
</dbReference>
<dbReference type="Gene3D" id="3.40.50.150">
    <property type="entry name" value="Vaccinia Virus protein VP39"/>
    <property type="match status" value="1"/>
</dbReference>
<dbReference type="InterPro" id="IPR029063">
    <property type="entry name" value="SAM-dependent_MTases_sf"/>
</dbReference>
<accession>H8IA17</accession>
<dbReference type="InterPro" id="IPR047048">
    <property type="entry name" value="TlyA"/>
</dbReference>
<dbReference type="GO" id="GO:0008168">
    <property type="term" value="F:methyltransferase activity"/>
    <property type="evidence" value="ECO:0007669"/>
    <property type="project" value="UniProtKB-KW"/>
</dbReference>
<dbReference type="InterPro" id="IPR002942">
    <property type="entry name" value="S4_RNA-bd"/>
</dbReference>
<keyword evidence="5" id="KW-0808">Transferase</keyword>
<keyword evidence="6" id="KW-1185">Reference proteome</keyword>
<gene>
    <name evidence="5" type="ordered locus">Mtc_2242</name>
</gene>
<dbReference type="SMART" id="SM00363">
    <property type="entry name" value="S4"/>
    <property type="match status" value="1"/>
</dbReference>
<dbReference type="Gene3D" id="3.10.290.10">
    <property type="entry name" value="RNA-binding S4 domain"/>
    <property type="match status" value="1"/>
</dbReference>
<dbReference type="eggNOG" id="arCOG00080">
    <property type="taxonomic scope" value="Archaea"/>
</dbReference>
<dbReference type="EMBL" id="CP003243">
    <property type="protein sequence ID" value="AFD00977.1"/>
    <property type="molecule type" value="Genomic_DNA"/>
</dbReference>
<protein>
    <submittedName>
        <fullName evidence="5">rRNA methylase</fullName>
    </submittedName>
</protein>
<sequence>MRLDEYLVREGLVSSRSRAKHLIERGLVKVDGKAITKPSQRIEYGRAVTVEGEDRPEGYFKLKRIQDESGILREGDAVLDIGSSAGGFLMYAAGIASRATGIEFSEEFKKPLRAVEKEYPNVKVFFGDAFTMDIAKLDGPYDVILNDMTVEPMSSVDVLARYLQLLKKNGRALQVIKLGQAGSLDPIVKKLEDTGLKVIKIIKPEKMEAYIIAEK</sequence>
<dbReference type="Pfam" id="PF01479">
    <property type="entry name" value="S4"/>
    <property type="match status" value="1"/>
</dbReference>
<reference evidence="5 6" key="1">
    <citation type="journal article" date="2012" name="J. Bacteriol.">
        <title>Complete genome sequence of a thermophilic methanogen, Methanocella conradii HZ254, isolated from Chinese rice field soil.</title>
        <authorList>
            <person name="Lu Z."/>
            <person name="Lu Y."/>
        </authorList>
    </citation>
    <scope>NUCLEOTIDE SEQUENCE [LARGE SCALE GENOMIC DNA]</scope>
    <source>
        <strain evidence="6">DSM 24694 / JCM 17849 / CGMCC 1.5162 / HZ254</strain>
    </source>
</reference>